<gene>
    <name evidence="4" type="ORF">KL771_10510</name>
</gene>
<reference evidence="4 5" key="1">
    <citation type="submission" date="2021-06" db="EMBL/GenBank/DDBJ databases">
        <authorList>
            <person name="Grouzdev D.S."/>
            <person name="Koziaeva V."/>
        </authorList>
    </citation>
    <scope>NUCLEOTIDE SEQUENCE [LARGE SCALE GENOMIC DNA]</scope>
    <source>
        <strain evidence="4 5">22</strain>
    </source>
</reference>
<dbReference type="PANTHER" id="PTHR46797">
    <property type="entry name" value="HTH-TYPE TRANSCRIPTIONAL REGULATOR"/>
    <property type="match status" value="1"/>
</dbReference>
<accession>A0A947D361</accession>
<dbReference type="GO" id="GO:0003677">
    <property type="term" value="F:DNA binding"/>
    <property type="evidence" value="ECO:0007669"/>
    <property type="project" value="UniProtKB-KW"/>
</dbReference>
<dbReference type="InterPro" id="IPR010982">
    <property type="entry name" value="Lambda_DNA-bd_dom_sf"/>
</dbReference>
<evidence type="ECO:0000256" key="1">
    <source>
        <dbReference type="ARBA" id="ARBA00023125"/>
    </source>
</evidence>
<feature type="compositionally biased region" description="Basic and acidic residues" evidence="2">
    <location>
        <begin position="29"/>
        <end position="43"/>
    </location>
</feature>
<dbReference type="AlphaFoldDB" id="A0A947D361"/>
<evidence type="ECO:0000313" key="5">
    <source>
        <dbReference type="Proteomes" id="UP000766595"/>
    </source>
</evidence>
<dbReference type="RefSeq" id="WP_261968489.1">
    <property type="nucleotide sequence ID" value="NZ_JAHHZF010000004.1"/>
</dbReference>
<evidence type="ECO:0000256" key="2">
    <source>
        <dbReference type="SAM" id="MobiDB-lite"/>
    </source>
</evidence>
<evidence type="ECO:0000313" key="4">
    <source>
        <dbReference type="EMBL" id="MBT9289891.1"/>
    </source>
</evidence>
<feature type="region of interest" description="Disordered" evidence="2">
    <location>
        <begin position="1"/>
        <end position="43"/>
    </location>
</feature>
<dbReference type="PROSITE" id="PS50943">
    <property type="entry name" value="HTH_CROC1"/>
    <property type="match status" value="1"/>
</dbReference>
<dbReference type="Pfam" id="PF07883">
    <property type="entry name" value="Cupin_2"/>
    <property type="match status" value="1"/>
</dbReference>
<sequence length="233" mass="25310">MEKKRISRGTLGMMTRHRPTMRAPTVHPGPERGPEDPGRTKTNEAHALASSVGEQIRSLRRAAGLTTVELAARAGLSNGMLSKIERGTAHPSFMSIASIARALEVPVARLFASYDNRRDCSFVRAGQGLIVDRRGSKSGHSYELLGHLLSGEIYVEPYFVKIEKTGSGSASFQHTGIEFMYILSGSMKFRYADRMLDVGAGDSLLFDANAVHGAEEILKGPVNLLSVVINLRA</sequence>
<dbReference type="SMART" id="SM00530">
    <property type="entry name" value="HTH_XRE"/>
    <property type="match status" value="1"/>
</dbReference>
<dbReference type="CDD" id="cd02209">
    <property type="entry name" value="cupin_XRE_C"/>
    <property type="match status" value="1"/>
</dbReference>
<dbReference type="GO" id="GO:0005829">
    <property type="term" value="C:cytosol"/>
    <property type="evidence" value="ECO:0007669"/>
    <property type="project" value="TreeGrafter"/>
</dbReference>
<dbReference type="PANTHER" id="PTHR46797:SF1">
    <property type="entry name" value="METHYLPHOSPHONATE SYNTHASE"/>
    <property type="match status" value="1"/>
</dbReference>
<dbReference type="Gene3D" id="1.10.260.40">
    <property type="entry name" value="lambda repressor-like DNA-binding domains"/>
    <property type="match status" value="1"/>
</dbReference>
<dbReference type="Gene3D" id="2.60.120.10">
    <property type="entry name" value="Jelly Rolls"/>
    <property type="match status" value="1"/>
</dbReference>
<dbReference type="InterPro" id="IPR013096">
    <property type="entry name" value="Cupin_2"/>
</dbReference>
<dbReference type="SUPFAM" id="SSF47413">
    <property type="entry name" value="lambda repressor-like DNA-binding domains"/>
    <property type="match status" value="1"/>
</dbReference>
<dbReference type="SUPFAM" id="SSF51182">
    <property type="entry name" value="RmlC-like cupins"/>
    <property type="match status" value="1"/>
</dbReference>
<comment type="caution">
    <text evidence="4">The sequence shown here is derived from an EMBL/GenBank/DDBJ whole genome shotgun (WGS) entry which is preliminary data.</text>
</comment>
<keyword evidence="5" id="KW-1185">Reference proteome</keyword>
<feature type="domain" description="HTH cro/C1-type" evidence="3">
    <location>
        <begin position="56"/>
        <end position="110"/>
    </location>
</feature>
<protein>
    <submittedName>
        <fullName evidence="4">XRE family transcriptional regulator</fullName>
    </submittedName>
</protein>
<name>A0A947D361_9HYPH</name>
<proteinExistence type="predicted"/>
<dbReference type="Pfam" id="PF13560">
    <property type="entry name" value="HTH_31"/>
    <property type="match status" value="1"/>
</dbReference>
<dbReference type="GO" id="GO:0003700">
    <property type="term" value="F:DNA-binding transcription factor activity"/>
    <property type="evidence" value="ECO:0007669"/>
    <property type="project" value="TreeGrafter"/>
</dbReference>
<dbReference type="EMBL" id="JAHHZF010000004">
    <property type="protein sequence ID" value="MBT9289891.1"/>
    <property type="molecule type" value="Genomic_DNA"/>
</dbReference>
<evidence type="ECO:0000259" key="3">
    <source>
        <dbReference type="PROSITE" id="PS50943"/>
    </source>
</evidence>
<dbReference type="Proteomes" id="UP000766595">
    <property type="component" value="Unassembled WGS sequence"/>
</dbReference>
<dbReference type="CDD" id="cd00093">
    <property type="entry name" value="HTH_XRE"/>
    <property type="match status" value="1"/>
</dbReference>
<organism evidence="4 5">
    <name type="scientific">Prosthecodimorpha staleyi</name>
    <dbReference type="NCBI Taxonomy" id="2840188"/>
    <lineage>
        <taxon>Bacteria</taxon>
        <taxon>Pseudomonadati</taxon>
        <taxon>Pseudomonadota</taxon>
        <taxon>Alphaproteobacteria</taxon>
        <taxon>Hyphomicrobiales</taxon>
        <taxon>Ancalomicrobiaceae</taxon>
        <taxon>Prosthecodimorpha</taxon>
    </lineage>
</organism>
<dbReference type="InterPro" id="IPR014710">
    <property type="entry name" value="RmlC-like_jellyroll"/>
</dbReference>
<dbReference type="InterPro" id="IPR011051">
    <property type="entry name" value="RmlC_Cupin_sf"/>
</dbReference>
<keyword evidence="1" id="KW-0238">DNA-binding</keyword>
<dbReference type="InterPro" id="IPR050807">
    <property type="entry name" value="TransReg_Diox_bact_type"/>
</dbReference>
<dbReference type="InterPro" id="IPR001387">
    <property type="entry name" value="Cro/C1-type_HTH"/>
</dbReference>